<keyword evidence="3" id="KW-1185">Reference proteome</keyword>
<organism evidence="2 3">
    <name type="scientific">Rubripirellula tenax</name>
    <dbReference type="NCBI Taxonomy" id="2528015"/>
    <lineage>
        <taxon>Bacteria</taxon>
        <taxon>Pseudomonadati</taxon>
        <taxon>Planctomycetota</taxon>
        <taxon>Planctomycetia</taxon>
        <taxon>Pirellulales</taxon>
        <taxon>Pirellulaceae</taxon>
        <taxon>Rubripirellula</taxon>
    </lineage>
</organism>
<evidence type="ECO:0000313" key="3">
    <source>
        <dbReference type="Proteomes" id="UP000318288"/>
    </source>
</evidence>
<sequence length="242" mass="25700" precursor="true">MNMAIRLVTSLVGSLFFCGTLLAQVSDPFGGAPGSDPFGGGAEAAKPTVRTTKVTGKTTEGLTAEQSIRKKLSLVGEGAFVDKPLREAVAELSQAYDVPILVDVRSLEEIGLSATEPVNLSLTGVSLRSFLTLMLRDLELTYMIKNEILIVTTIEAAEMDLIARVYPIPDSIIGNAEQLVEAIHGAVVPDTWDLLGGPSTITVVGQVLVVSSIEAVHEQVVDLIQQIDAVTIAQNPNHPNLE</sequence>
<feature type="chain" id="PRO_5023018874" evidence="1">
    <location>
        <begin position="24"/>
        <end position="242"/>
    </location>
</feature>
<protein>
    <submittedName>
        <fullName evidence="2">Uncharacterized protein</fullName>
    </submittedName>
</protein>
<evidence type="ECO:0000313" key="2">
    <source>
        <dbReference type="EMBL" id="TWU48583.1"/>
    </source>
</evidence>
<dbReference type="EMBL" id="SJPW01000006">
    <property type="protein sequence ID" value="TWU48583.1"/>
    <property type="molecule type" value="Genomic_DNA"/>
</dbReference>
<name>A0A5C6EFM2_9BACT</name>
<feature type="signal peptide" evidence="1">
    <location>
        <begin position="1"/>
        <end position="23"/>
    </location>
</feature>
<dbReference type="Proteomes" id="UP000318288">
    <property type="component" value="Unassembled WGS sequence"/>
</dbReference>
<evidence type="ECO:0000256" key="1">
    <source>
        <dbReference type="SAM" id="SignalP"/>
    </source>
</evidence>
<keyword evidence="1" id="KW-0732">Signal</keyword>
<dbReference type="AlphaFoldDB" id="A0A5C6EFM2"/>
<comment type="caution">
    <text evidence="2">The sequence shown here is derived from an EMBL/GenBank/DDBJ whole genome shotgun (WGS) entry which is preliminary data.</text>
</comment>
<proteinExistence type="predicted"/>
<gene>
    <name evidence="2" type="ORF">Poly51_44830</name>
</gene>
<accession>A0A5C6EFM2</accession>
<reference evidence="2 3" key="1">
    <citation type="submission" date="2019-02" db="EMBL/GenBank/DDBJ databases">
        <title>Deep-cultivation of Planctomycetes and their phenomic and genomic characterization uncovers novel biology.</title>
        <authorList>
            <person name="Wiegand S."/>
            <person name="Jogler M."/>
            <person name="Boedeker C."/>
            <person name="Pinto D."/>
            <person name="Vollmers J."/>
            <person name="Rivas-Marin E."/>
            <person name="Kohn T."/>
            <person name="Peeters S.H."/>
            <person name="Heuer A."/>
            <person name="Rast P."/>
            <person name="Oberbeckmann S."/>
            <person name="Bunk B."/>
            <person name="Jeske O."/>
            <person name="Meyerdierks A."/>
            <person name="Storesund J.E."/>
            <person name="Kallscheuer N."/>
            <person name="Luecker S."/>
            <person name="Lage O.M."/>
            <person name="Pohl T."/>
            <person name="Merkel B.J."/>
            <person name="Hornburger P."/>
            <person name="Mueller R.-W."/>
            <person name="Bruemmer F."/>
            <person name="Labrenz M."/>
            <person name="Spormann A.M."/>
            <person name="Op Den Camp H."/>
            <person name="Overmann J."/>
            <person name="Amann R."/>
            <person name="Jetten M.S.M."/>
            <person name="Mascher T."/>
            <person name="Medema M.H."/>
            <person name="Devos D.P."/>
            <person name="Kaster A.-K."/>
            <person name="Ovreas L."/>
            <person name="Rohde M."/>
            <person name="Galperin M.Y."/>
            <person name="Jogler C."/>
        </authorList>
    </citation>
    <scope>NUCLEOTIDE SEQUENCE [LARGE SCALE GENOMIC DNA]</scope>
    <source>
        <strain evidence="2 3">Poly51</strain>
    </source>
</reference>